<dbReference type="PANTHER" id="PTHR31719:SF179">
    <property type="entry name" value="OS08G0148400 PROTEIN"/>
    <property type="match status" value="1"/>
</dbReference>
<protein>
    <submittedName>
        <fullName evidence="7">NAC domain-containing protein</fullName>
    </submittedName>
</protein>
<evidence type="ECO:0000256" key="5">
    <source>
        <dbReference type="SAM" id="MobiDB-lite"/>
    </source>
</evidence>
<dbReference type="GO" id="GO:0003677">
    <property type="term" value="F:DNA binding"/>
    <property type="evidence" value="ECO:0007669"/>
    <property type="project" value="UniProtKB-KW"/>
</dbReference>
<dbReference type="InterPro" id="IPR036093">
    <property type="entry name" value="NAC_dom_sf"/>
</dbReference>
<evidence type="ECO:0000313" key="8">
    <source>
        <dbReference type="Proteomes" id="UP000245207"/>
    </source>
</evidence>
<keyword evidence="1" id="KW-0805">Transcription regulation</keyword>
<evidence type="ECO:0000259" key="6">
    <source>
        <dbReference type="PROSITE" id="PS51005"/>
    </source>
</evidence>
<gene>
    <name evidence="7" type="ORF">CTI12_AA499430</name>
</gene>
<dbReference type="PANTHER" id="PTHR31719">
    <property type="entry name" value="NAC TRANSCRIPTION FACTOR 56"/>
    <property type="match status" value="1"/>
</dbReference>
<keyword evidence="2" id="KW-0238">DNA-binding</keyword>
<evidence type="ECO:0000256" key="1">
    <source>
        <dbReference type="ARBA" id="ARBA00023015"/>
    </source>
</evidence>
<dbReference type="OrthoDB" id="1509001at2759"/>
<evidence type="ECO:0000256" key="2">
    <source>
        <dbReference type="ARBA" id="ARBA00023125"/>
    </source>
</evidence>
<dbReference type="SUPFAM" id="SSF101941">
    <property type="entry name" value="NAC domain"/>
    <property type="match status" value="1"/>
</dbReference>
<dbReference type="InterPro" id="IPR003441">
    <property type="entry name" value="NAC-dom"/>
</dbReference>
<accession>A0A2U1L9W3</accession>
<sequence>MAVILRENVSSLMGNREQLAACYAHMIYCLLTQQPTFDYADTLEPGYRFCLTDPELIVCYLKPKIETGKRHPNCRYYDVNIYDYSPDELTAKPEYRSCENKWYFFTWTEQKHPNGIRRNRQTKNSGTWKASQTCAAVKDMTDWVLCKIYKKVPNQNANNNLADQEEAIVEQNHQLEEEPSPRRRRLSMADQASYQSNGPEHVQIQESGHHSRTDIQNVAPVQFMLTSNQQSDLNNVHVGSFQTFPTISMNTSPNSITMQHMPMLFGSNLIQPPFEDPPQALFAIEQIQPSSGSSTFEYYQNQSCPSSTENDIMTCPAPAVQMDTNLNPMTFSETLTDDVFQQDFQNSHHDTPRLYEEHPMVLKAEYSSSNPDSVMELENFLSFDPSKCISIDDLMDPPMDEFDWNI</sequence>
<dbReference type="Gene3D" id="2.170.150.80">
    <property type="entry name" value="NAC domain"/>
    <property type="match status" value="1"/>
</dbReference>
<dbReference type="Proteomes" id="UP000245207">
    <property type="component" value="Unassembled WGS sequence"/>
</dbReference>
<comment type="caution">
    <text evidence="7">The sequence shown here is derived from an EMBL/GenBank/DDBJ whole genome shotgun (WGS) entry which is preliminary data.</text>
</comment>
<feature type="domain" description="NAC" evidence="6">
    <location>
        <begin position="43"/>
        <end position="189"/>
    </location>
</feature>
<dbReference type="AlphaFoldDB" id="A0A2U1L9W3"/>
<organism evidence="7 8">
    <name type="scientific">Artemisia annua</name>
    <name type="common">Sweet wormwood</name>
    <dbReference type="NCBI Taxonomy" id="35608"/>
    <lineage>
        <taxon>Eukaryota</taxon>
        <taxon>Viridiplantae</taxon>
        <taxon>Streptophyta</taxon>
        <taxon>Embryophyta</taxon>
        <taxon>Tracheophyta</taxon>
        <taxon>Spermatophyta</taxon>
        <taxon>Magnoliopsida</taxon>
        <taxon>eudicotyledons</taxon>
        <taxon>Gunneridae</taxon>
        <taxon>Pentapetalae</taxon>
        <taxon>asterids</taxon>
        <taxon>campanulids</taxon>
        <taxon>Asterales</taxon>
        <taxon>Asteraceae</taxon>
        <taxon>Asteroideae</taxon>
        <taxon>Anthemideae</taxon>
        <taxon>Artemisiinae</taxon>
        <taxon>Artemisia</taxon>
    </lineage>
</organism>
<keyword evidence="3" id="KW-0804">Transcription</keyword>
<evidence type="ECO:0000256" key="3">
    <source>
        <dbReference type="ARBA" id="ARBA00023163"/>
    </source>
</evidence>
<evidence type="ECO:0000256" key="4">
    <source>
        <dbReference type="ARBA" id="ARBA00023242"/>
    </source>
</evidence>
<evidence type="ECO:0000313" key="7">
    <source>
        <dbReference type="EMBL" id="PWA45800.1"/>
    </source>
</evidence>
<dbReference type="Pfam" id="PF02365">
    <property type="entry name" value="NAM"/>
    <property type="match status" value="1"/>
</dbReference>
<dbReference type="EMBL" id="PKPP01010590">
    <property type="protein sequence ID" value="PWA45800.1"/>
    <property type="molecule type" value="Genomic_DNA"/>
</dbReference>
<dbReference type="PROSITE" id="PS51005">
    <property type="entry name" value="NAC"/>
    <property type="match status" value="1"/>
</dbReference>
<feature type="region of interest" description="Disordered" evidence="5">
    <location>
        <begin position="173"/>
        <end position="212"/>
    </location>
</feature>
<keyword evidence="4" id="KW-0539">Nucleus</keyword>
<dbReference type="GO" id="GO:0006355">
    <property type="term" value="P:regulation of DNA-templated transcription"/>
    <property type="evidence" value="ECO:0007669"/>
    <property type="project" value="InterPro"/>
</dbReference>
<reference evidence="7 8" key="1">
    <citation type="journal article" date="2018" name="Mol. Plant">
        <title>The genome of Artemisia annua provides insight into the evolution of Asteraceae family and artemisinin biosynthesis.</title>
        <authorList>
            <person name="Shen Q."/>
            <person name="Zhang L."/>
            <person name="Liao Z."/>
            <person name="Wang S."/>
            <person name="Yan T."/>
            <person name="Shi P."/>
            <person name="Liu M."/>
            <person name="Fu X."/>
            <person name="Pan Q."/>
            <person name="Wang Y."/>
            <person name="Lv Z."/>
            <person name="Lu X."/>
            <person name="Zhang F."/>
            <person name="Jiang W."/>
            <person name="Ma Y."/>
            <person name="Chen M."/>
            <person name="Hao X."/>
            <person name="Li L."/>
            <person name="Tang Y."/>
            <person name="Lv G."/>
            <person name="Zhou Y."/>
            <person name="Sun X."/>
            <person name="Brodelius P.E."/>
            <person name="Rose J.K.C."/>
            <person name="Tang K."/>
        </authorList>
    </citation>
    <scope>NUCLEOTIDE SEQUENCE [LARGE SCALE GENOMIC DNA]</scope>
    <source>
        <strain evidence="8">cv. Huhao1</strain>
        <tissue evidence="7">Leaf</tissue>
    </source>
</reference>
<keyword evidence="8" id="KW-1185">Reference proteome</keyword>
<name>A0A2U1L9W3_ARTAN</name>
<proteinExistence type="predicted"/>